<dbReference type="InParanoid" id="A0A2K3E4S7"/>
<dbReference type="AlphaFoldDB" id="A0A2K3E4S7"/>
<dbReference type="PANTHER" id="PTHR48125">
    <property type="entry name" value="LP07818P1"/>
    <property type="match status" value="1"/>
</dbReference>
<dbReference type="RefSeq" id="XP_042928017.1">
    <property type="nucleotide sequence ID" value="XM_043058103.1"/>
</dbReference>
<evidence type="ECO:0000256" key="1">
    <source>
        <dbReference type="ARBA" id="ARBA00022771"/>
    </source>
</evidence>
<dbReference type="Gramene" id="PNW87776">
    <property type="protein sequence ID" value="PNW87776"/>
    <property type="gene ID" value="CHLRE_01g001685v5"/>
</dbReference>
<keyword evidence="5" id="KW-1185">Reference proteome</keyword>
<dbReference type="Gene3D" id="3.30.40.10">
    <property type="entry name" value="Zinc/RING finger domain, C3HC4 (zinc finger)"/>
    <property type="match status" value="1"/>
</dbReference>
<evidence type="ECO:0000256" key="3">
    <source>
        <dbReference type="SAM" id="MobiDB-lite"/>
    </source>
</evidence>
<gene>
    <name evidence="4" type="ORF">CHLRE_01g001685v5</name>
</gene>
<dbReference type="SUPFAM" id="SSF57903">
    <property type="entry name" value="FYVE/PHD zinc finger"/>
    <property type="match status" value="1"/>
</dbReference>
<sequence length="1020" mass="108874">MYATPLSVAPKRIPRSKDDPNWIAWSRRLEGLWTRAVDAFAARGLNVARIARALANPTGLDFLFATGPPPLPPALLPDDGQPRRLFASRNWARRISVVHHHMRAGRIALPDRLHSLATYSINSLQRMLLALRSLAPSSLHRTATPADIAAIRQVLTAAHAAAQRRQLDARPKQPLVLRLPAPLQAHLRAADARALLASPGIARFMPDRMPAVSTVTFLAPPSLRHLLCNAAKASRDPGATTSCTCHLFPALPRDPAHGHIFTHRLQPALTPAAAALWSMGANTRPPPDPSAPLPTSLADDLRKSLFGYCRRAARAARITTDSATSWVNAAAAALRATVDPSAAASVDADMLLHPAPTPPPPPAFPLSAADVAAATATFRSVRRNLIITVMDKCPDNFVAVCPHLYHAKLAADLQASPFYAVATPADYSASLTAVGLMLQPLGLPFHAARPPPVNYGTGKCHKTPFGFRYITASPAIPTTDAAVVLTGFLRTLDATLPKLYAALFPRLPLRPWHVNGPFVSASLLRHASLAPRPINPLPGAGTTTFTPTPPAATTPAPTPPAPDFPCAVCGRTNGHGLILCDHSGARTDGRATCLVGAHGACLRPAISTRAAHRMGTWHCPLHAPQPVEDPATSCPYTGTLTFGRTIRYPPPAPGPPIATVTYTASTAAPCQLPGPISAPAVCTYDVERLFTNLPIPTCIEHLVNLFSLPYLQIRGVAMGANFASYVANLVLAYDELRWQHALYTRVFMPSASSLCAEASLALDVLLAFQDTQRYTDDLLGCCNPFLPHLLLQSQSLAGIPGIYSTDLTLAASGATPAAGVATPYLNFAITPHSSNIYGHVVYDLQPYDKRDSPKFAQLGVSRFTPFYSCIPRHVRFNVVIGALVTLARLCTTLGTFLTSARRTLRRLHLRAYPRPFLRKALMRFYCRHRQLLPGTMTSRGLLSLLPPPDLPPPPPAAPPPPPPPAPAPPVAAAVVLPALPAPPLPFPPAGHAAWCHGDNNIGSGDDMSIPSDSGSDMSIC</sequence>
<dbReference type="PANTHER" id="PTHR48125:SF10">
    <property type="entry name" value="OS12G0136300 PROTEIN"/>
    <property type="match status" value="1"/>
</dbReference>
<feature type="compositionally biased region" description="Pro residues" evidence="3">
    <location>
        <begin position="547"/>
        <end position="558"/>
    </location>
</feature>
<evidence type="ECO:0000313" key="5">
    <source>
        <dbReference type="Proteomes" id="UP000006906"/>
    </source>
</evidence>
<feature type="region of interest" description="Disordered" evidence="3">
    <location>
        <begin position="942"/>
        <end position="966"/>
    </location>
</feature>
<evidence type="ECO:0000313" key="4">
    <source>
        <dbReference type="EMBL" id="PNW87776.1"/>
    </source>
</evidence>
<dbReference type="OrthoDB" id="543629at2759"/>
<keyword evidence="1" id="KW-0863">Zinc-finger</keyword>
<feature type="region of interest" description="Disordered" evidence="3">
    <location>
        <begin position="536"/>
        <end position="558"/>
    </location>
</feature>
<dbReference type="EMBL" id="CM008962">
    <property type="protein sequence ID" value="PNW87776.1"/>
    <property type="molecule type" value="Genomic_DNA"/>
</dbReference>
<proteinExistence type="predicted"/>
<dbReference type="InterPro" id="IPR013083">
    <property type="entry name" value="Znf_RING/FYVE/PHD"/>
</dbReference>
<keyword evidence="1" id="KW-0479">Metal-binding</keyword>
<keyword evidence="2" id="KW-0862">Zinc</keyword>
<feature type="compositionally biased region" description="Pro residues" evidence="3">
    <location>
        <begin position="945"/>
        <end position="966"/>
    </location>
</feature>
<reference evidence="4 5" key="1">
    <citation type="journal article" date="2007" name="Science">
        <title>The Chlamydomonas genome reveals the evolution of key animal and plant functions.</title>
        <authorList>
            <person name="Merchant S.S."/>
            <person name="Prochnik S.E."/>
            <person name="Vallon O."/>
            <person name="Harris E.H."/>
            <person name="Karpowicz S.J."/>
            <person name="Witman G.B."/>
            <person name="Terry A."/>
            <person name="Salamov A."/>
            <person name="Fritz-Laylin L.K."/>
            <person name="Marechal-Drouard L."/>
            <person name="Marshall W.F."/>
            <person name="Qu L.H."/>
            <person name="Nelson D.R."/>
            <person name="Sanderfoot A.A."/>
            <person name="Spalding M.H."/>
            <person name="Kapitonov V.V."/>
            <person name="Ren Q."/>
            <person name="Ferris P."/>
            <person name="Lindquist E."/>
            <person name="Shapiro H."/>
            <person name="Lucas S.M."/>
            <person name="Grimwood J."/>
            <person name="Schmutz J."/>
            <person name="Cardol P."/>
            <person name="Cerutti H."/>
            <person name="Chanfreau G."/>
            <person name="Chen C.L."/>
            <person name="Cognat V."/>
            <person name="Croft M.T."/>
            <person name="Dent R."/>
            <person name="Dutcher S."/>
            <person name="Fernandez E."/>
            <person name="Fukuzawa H."/>
            <person name="Gonzalez-Ballester D."/>
            <person name="Gonzalez-Halphen D."/>
            <person name="Hallmann A."/>
            <person name="Hanikenne M."/>
            <person name="Hippler M."/>
            <person name="Inwood W."/>
            <person name="Jabbari K."/>
            <person name="Kalanon M."/>
            <person name="Kuras R."/>
            <person name="Lefebvre P.A."/>
            <person name="Lemaire S.D."/>
            <person name="Lobanov A.V."/>
            <person name="Lohr M."/>
            <person name="Manuell A."/>
            <person name="Meier I."/>
            <person name="Mets L."/>
            <person name="Mittag M."/>
            <person name="Mittelmeier T."/>
            <person name="Moroney J.V."/>
            <person name="Moseley J."/>
            <person name="Napoli C."/>
            <person name="Nedelcu A.M."/>
            <person name="Niyogi K."/>
            <person name="Novoselov S.V."/>
            <person name="Paulsen I.T."/>
            <person name="Pazour G."/>
            <person name="Purton S."/>
            <person name="Ral J.P."/>
            <person name="Riano-Pachon D.M."/>
            <person name="Riekhof W."/>
            <person name="Rymarquis L."/>
            <person name="Schroda M."/>
            <person name="Stern D."/>
            <person name="Umen J."/>
            <person name="Willows R."/>
            <person name="Wilson N."/>
            <person name="Zimmer S.L."/>
            <person name="Allmer J."/>
            <person name="Balk J."/>
            <person name="Bisova K."/>
            <person name="Chen C.J."/>
            <person name="Elias M."/>
            <person name="Gendler K."/>
            <person name="Hauser C."/>
            <person name="Lamb M.R."/>
            <person name="Ledford H."/>
            <person name="Long J.C."/>
            <person name="Minagawa J."/>
            <person name="Page M.D."/>
            <person name="Pan J."/>
            <person name="Pootakham W."/>
            <person name="Roje S."/>
            <person name="Rose A."/>
            <person name="Stahlberg E."/>
            <person name="Terauchi A.M."/>
            <person name="Yang P."/>
            <person name="Ball S."/>
            <person name="Bowler C."/>
            <person name="Dieckmann C.L."/>
            <person name="Gladyshev V.N."/>
            <person name="Green P."/>
            <person name="Jorgensen R."/>
            <person name="Mayfield S."/>
            <person name="Mueller-Roeber B."/>
            <person name="Rajamani S."/>
            <person name="Sayre R.T."/>
            <person name="Brokstein P."/>
            <person name="Dubchak I."/>
            <person name="Goodstein D."/>
            <person name="Hornick L."/>
            <person name="Huang Y.W."/>
            <person name="Jhaveri J."/>
            <person name="Luo Y."/>
            <person name="Martinez D."/>
            <person name="Ngau W.C."/>
            <person name="Otillar B."/>
            <person name="Poliakov A."/>
            <person name="Porter A."/>
            <person name="Szajkowski L."/>
            <person name="Werner G."/>
            <person name="Zhou K."/>
            <person name="Grigoriev I.V."/>
            <person name="Rokhsar D.S."/>
            <person name="Grossman A.R."/>
        </authorList>
    </citation>
    <scope>NUCLEOTIDE SEQUENCE [LARGE SCALE GENOMIC DNA]</scope>
    <source>
        <strain evidence="5">CC-503</strain>
    </source>
</reference>
<organism evidence="4 5">
    <name type="scientific">Chlamydomonas reinhardtii</name>
    <name type="common">Chlamydomonas smithii</name>
    <dbReference type="NCBI Taxonomy" id="3055"/>
    <lineage>
        <taxon>Eukaryota</taxon>
        <taxon>Viridiplantae</taxon>
        <taxon>Chlorophyta</taxon>
        <taxon>core chlorophytes</taxon>
        <taxon>Chlorophyceae</taxon>
        <taxon>CS clade</taxon>
        <taxon>Chlamydomonadales</taxon>
        <taxon>Chlamydomonadaceae</taxon>
        <taxon>Chlamydomonas</taxon>
    </lineage>
</organism>
<dbReference type="InterPro" id="IPR011011">
    <property type="entry name" value="Znf_FYVE_PHD"/>
</dbReference>
<dbReference type="KEGG" id="cre:CHLRE_01g001685v5"/>
<dbReference type="PaxDb" id="3055-EDO96605"/>
<accession>A0A2K3E4S7</accession>
<dbReference type="GeneID" id="66051890"/>
<name>A0A2K3E4S7_CHLRE</name>
<dbReference type="Proteomes" id="UP000006906">
    <property type="component" value="Chromosome 1"/>
</dbReference>
<dbReference type="GO" id="GO:0008270">
    <property type="term" value="F:zinc ion binding"/>
    <property type="evidence" value="ECO:0007669"/>
    <property type="project" value="UniProtKB-KW"/>
</dbReference>
<protein>
    <submittedName>
        <fullName evidence="4">Uncharacterized protein</fullName>
    </submittedName>
</protein>
<evidence type="ECO:0000256" key="2">
    <source>
        <dbReference type="ARBA" id="ARBA00022833"/>
    </source>
</evidence>